<dbReference type="AlphaFoldDB" id="A0A1B6CNP7"/>
<proteinExistence type="predicted"/>
<evidence type="ECO:0008006" key="3">
    <source>
        <dbReference type="Google" id="ProtNLM"/>
    </source>
</evidence>
<evidence type="ECO:0000256" key="1">
    <source>
        <dbReference type="SAM" id="SignalP"/>
    </source>
</evidence>
<sequence length="510" mass="58561">MIPNLLIFIINLGVGVLAQKLNFGHSEMLACGGNCDNDQYLVCARKGDDSPITFPNHCYLDVANNCFNQSEPYRPYLEREDHECNFHKDYVYFEALTCEKATEEGILKKKNHNYYQEINEIINQVEAIKRALYNKDLLLSQYINETLKIRTRFIEVIRVFNISDSTGITEIKNIENKFDSYANLISEIENFSIEIETIVTNTTCEPCSDRNVYQYRQCLFTEADNLQTYFSEYLTTALNSFKSFENKYKLLEKVNLTGYTYDLQVFLDNIINQQISLEVVNEYYTQKLGAFYQKFLKTRENAQKFIISNEMSLVGKTLIEIFQIGIVTLPKQCTERELRLLLDETNTVTKPFNASQFPLPSLDTFVLKNGGSINNNSLINTVINYENVFLKSEELIKNEIIGPARVFIKISEVLSALDYLLGNITTCINTISSEEDQVYNLLSCTSESKCVSLDISTLKSNLLKCYNNYSLQIYCEKGVDTKNNSYDLINCISIALKSPDKNAINCCFKK</sequence>
<feature type="signal peptide" evidence="1">
    <location>
        <begin position="1"/>
        <end position="18"/>
    </location>
</feature>
<protein>
    <recommendedName>
        <fullName evidence="3">Kazal-like domain-containing protein</fullName>
    </recommendedName>
</protein>
<name>A0A1B6CNP7_9HEMI</name>
<keyword evidence="1" id="KW-0732">Signal</keyword>
<feature type="chain" id="PRO_5008580524" description="Kazal-like domain-containing protein" evidence="1">
    <location>
        <begin position="19"/>
        <end position="510"/>
    </location>
</feature>
<gene>
    <name evidence="2" type="ORF">g.5994</name>
</gene>
<reference evidence="2" key="1">
    <citation type="submission" date="2015-12" db="EMBL/GenBank/DDBJ databases">
        <title>De novo transcriptome assembly of four potential Pierce s Disease insect vectors from Arizona vineyards.</title>
        <authorList>
            <person name="Tassone E.E."/>
        </authorList>
    </citation>
    <scope>NUCLEOTIDE SEQUENCE</scope>
</reference>
<accession>A0A1B6CNP7</accession>
<dbReference type="EMBL" id="GEDC01022295">
    <property type="protein sequence ID" value="JAS15003.1"/>
    <property type="molecule type" value="Transcribed_RNA"/>
</dbReference>
<organism evidence="2">
    <name type="scientific">Clastoptera arizonana</name>
    <name type="common">Arizona spittle bug</name>
    <dbReference type="NCBI Taxonomy" id="38151"/>
    <lineage>
        <taxon>Eukaryota</taxon>
        <taxon>Metazoa</taxon>
        <taxon>Ecdysozoa</taxon>
        <taxon>Arthropoda</taxon>
        <taxon>Hexapoda</taxon>
        <taxon>Insecta</taxon>
        <taxon>Pterygota</taxon>
        <taxon>Neoptera</taxon>
        <taxon>Paraneoptera</taxon>
        <taxon>Hemiptera</taxon>
        <taxon>Auchenorrhyncha</taxon>
        <taxon>Cercopoidea</taxon>
        <taxon>Clastopteridae</taxon>
        <taxon>Clastoptera</taxon>
    </lineage>
</organism>
<evidence type="ECO:0000313" key="2">
    <source>
        <dbReference type="EMBL" id="JAS15003.1"/>
    </source>
</evidence>